<evidence type="ECO:0000313" key="3">
    <source>
        <dbReference type="Proteomes" id="UP001266305"/>
    </source>
</evidence>
<evidence type="ECO:0000256" key="1">
    <source>
        <dbReference type="ARBA" id="ARBA00022884"/>
    </source>
</evidence>
<gene>
    <name evidence="2" type="primary">RBM26_4</name>
    <name evidence="2" type="ORF">P7K49_000335</name>
</gene>
<dbReference type="Proteomes" id="UP001266305">
    <property type="component" value="Unassembled WGS sequence"/>
</dbReference>
<proteinExistence type="predicted"/>
<dbReference type="PANTHER" id="PTHR14398:SF2">
    <property type="entry name" value="RNA-BINDING PROTEIN 26"/>
    <property type="match status" value="1"/>
</dbReference>
<evidence type="ECO:0000313" key="2">
    <source>
        <dbReference type="EMBL" id="KAK2118949.1"/>
    </source>
</evidence>
<comment type="caution">
    <text evidence="2">The sequence shown here is derived from an EMBL/GenBank/DDBJ whole genome shotgun (WGS) entry which is preliminary data.</text>
</comment>
<keyword evidence="1" id="KW-0694">RNA-binding</keyword>
<reference evidence="2 3" key="1">
    <citation type="submission" date="2023-05" db="EMBL/GenBank/DDBJ databases">
        <title>B98-5 Cell Line De Novo Hybrid Assembly: An Optical Mapping Approach.</title>
        <authorList>
            <person name="Kananen K."/>
            <person name="Auerbach J.A."/>
            <person name="Kautto E."/>
            <person name="Blachly J.S."/>
        </authorList>
    </citation>
    <scope>NUCLEOTIDE SEQUENCE [LARGE SCALE GENOMIC DNA]</scope>
    <source>
        <strain evidence="2">B95-8</strain>
        <tissue evidence="2">Cell line</tissue>
    </source>
</reference>
<feature type="non-terminal residue" evidence="2">
    <location>
        <position position="53"/>
    </location>
</feature>
<feature type="non-terminal residue" evidence="2">
    <location>
        <position position="1"/>
    </location>
</feature>
<sequence length="53" mass="6142">PNFNRTNSPGFQKKVQFGNENTKLELRKVPPELNNISKLNEHFSRFGTLVNLQ</sequence>
<dbReference type="InterPro" id="IPR045137">
    <property type="entry name" value="RBM26/27"/>
</dbReference>
<dbReference type="EMBL" id="JASSZA010000001">
    <property type="protein sequence ID" value="KAK2118949.1"/>
    <property type="molecule type" value="Genomic_DNA"/>
</dbReference>
<protein>
    <submittedName>
        <fullName evidence="2">RNA-binding protein 26</fullName>
    </submittedName>
</protein>
<dbReference type="PANTHER" id="PTHR14398">
    <property type="entry name" value="RNA RECOGNITION RRM/RNP DOMAIN"/>
    <property type="match status" value="1"/>
</dbReference>
<keyword evidence="3" id="KW-1185">Reference proteome</keyword>
<name>A0ABQ9WBD3_SAGOE</name>
<accession>A0ABQ9WBD3</accession>
<organism evidence="2 3">
    <name type="scientific">Saguinus oedipus</name>
    <name type="common">Cotton-top tamarin</name>
    <name type="synonym">Oedipomidas oedipus</name>
    <dbReference type="NCBI Taxonomy" id="9490"/>
    <lineage>
        <taxon>Eukaryota</taxon>
        <taxon>Metazoa</taxon>
        <taxon>Chordata</taxon>
        <taxon>Craniata</taxon>
        <taxon>Vertebrata</taxon>
        <taxon>Euteleostomi</taxon>
        <taxon>Mammalia</taxon>
        <taxon>Eutheria</taxon>
        <taxon>Euarchontoglires</taxon>
        <taxon>Primates</taxon>
        <taxon>Haplorrhini</taxon>
        <taxon>Platyrrhini</taxon>
        <taxon>Cebidae</taxon>
        <taxon>Callitrichinae</taxon>
        <taxon>Saguinus</taxon>
    </lineage>
</organism>